<dbReference type="PANTHER" id="PTHR44757">
    <property type="entry name" value="DIGUANYLATE CYCLASE DGCP"/>
    <property type="match status" value="1"/>
</dbReference>
<dbReference type="RefSeq" id="WP_307154507.1">
    <property type="nucleotide sequence ID" value="NZ_JAUSUK010000002.1"/>
</dbReference>
<dbReference type="InterPro" id="IPR035965">
    <property type="entry name" value="PAS-like_dom_sf"/>
</dbReference>
<dbReference type="NCBIfam" id="TIGR00229">
    <property type="entry name" value="sensory_box"/>
    <property type="match status" value="1"/>
</dbReference>
<dbReference type="InterPro" id="IPR052155">
    <property type="entry name" value="Biofilm_reg_signaling"/>
</dbReference>
<dbReference type="SMART" id="SM00052">
    <property type="entry name" value="EAL"/>
    <property type="match status" value="1"/>
</dbReference>
<sequence>MTGHERETGAAKAGLRLDNPVQHFLRRWASEIRPGETLPSYESVALGHLGRLIEMKALAFRDAGEAGDLRLLRIGPAFAAWADTAGDVDGGETGAAVVSALRRDRARAICEVIARAEESCRPERVETHMIVNGAIATYDLWALPLSNRWGPVSFILLLDEHAARQDLLETMFGATMEGMLALQAIRDRGGKAVDFEIIALNQAAARLLDCEAGALSWQRMSDLAGLFPGQDLVSALLACVCDGGRTHFEATFQGATFEGATFEGEAGARHLRFGVAPTGDLVSVTVSDIADIRAREEALRTLFDDNPVPMWLVDKESRQIIRVNRAASAHYGYGPEDFLAMDVLDVAAPGDRTRMREFLETLSEMRSGAGQAARPVEQSWIHVTADGRRIEVFPYARELLVERRPVILLSVIDVTERRKAEARVEHMAHHDALTDLPNRLLFRTRLEADLVRARRTEGALAVLCLDLDHFKGVNDTLGHPIGDKLLQAVAERFNRTLRETDFVARLGGDEFAIIQADLDDPSDASGLAGRLIEAIEKPFDIDGHQVAVGTSIGIAFSPLDGCEADTLLKNADMALYRAKADGRSTFRFFEPGMDARLQARRALELDLRKALVNQEFELYYQPLLNVATRRVTGFEALLRWPHPERGMIPPDAFIPVAEEIGLIVPIGEWVLRQACAEAAGWPEMIKIAVNLSPVQFKNKRLVETVVEVLQETGLDPARLELEITESVLLHGSAGNVAVLQELKDLGIRISMDDFGTGYSSLSYLQKFPFDKLKIDQSFVRELSDRPEAMAIIRAVTGLGRSLQMLTTAEGVETPEQLERLSREGCTEVQGYLFSEPRPASELARLLACGTQPFERLAKARETGEEEMEAVA</sequence>
<dbReference type="Gene3D" id="3.30.70.270">
    <property type="match status" value="1"/>
</dbReference>
<dbReference type="InterPro" id="IPR029787">
    <property type="entry name" value="Nucleotide_cyclase"/>
</dbReference>
<dbReference type="SUPFAM" id="SSF55073">
    <property type="entry name" value="Nucleotide cyclase"/>
    <property type="match status" value="1"/>
</dbReference>
<dbReference type="InterPro" id="IPR035919">
    <property type="entry name" value="EAL_sf"/>
</dbReference>
<evidence type="ECO:0000313" key="5">
    <source>
        <dbReference type="Proteomes" id="UP001230253"/>
    </source>
</evidence>
<dbReference type="PROSITE" id="PS50883">
    <property type="entry name" value="EAL"/>
    <property type="match status" value="1"/>
</dbReference>
<feature type="domain" description="GGDEF" evidence="3">
    <location>
        <begin position="458"/>
        <end position="591"/>
    </location>
</feature>
<dbReference type="Pfam" id="PF00563">
    <property type="entry name" value="EAL"/>
    <property type="match status" value="1"/>
</dbReference>
<keyword evidence="5" id="KW-1185">Reference proteome</keyword>
<feature type="domain" description="PAS" evidence="1">
    <location>
        <begin position="295"/>
        <end position="366"/>
    </location>
</feature>
<dbReference type="InterPro" id="IPR043128">
    <property type="entry name" value="Rev_trsase/Diguanyl_cyclase"/>
</dbReference>
<dbReference type="SMART" id="SM00091">
    <property type="entry name" value="PAS"/>
    <property type="match status" value="1"/>
</dbReference>
<dbReference type="SUPFAM" id="SSF141868">
    <property type="entry name" value="EAL domain-like"/>
    <property type="match status" value="1"/>
</dbReference>
<evidence type="ECO:0000313" key="4">
    <source>
        <dbReference type="EMBL" id="MDQ0326316.1"/>
    </source>
</evidence>
<reference evidence="4 5" key="1">
    <citation type="submission" date="2023-07" db="EMBL/GenBank/DDBJ databases">
        <title>Genomic Encyclopedia of Type Strains, Phase IV (KMG-IV): sequencing the most valuable type-strain genomes for metagenomic binning, comparative biology and taxonomic classification.</title>
        <authorList>
            <person name="Goeker M."/>
        </authorList>
    </citation>
    <scope>NUCLEOTIDE SEQUENCE [LARGE SCALE GENOMIC DNA]</scope>
    <source>
        <strain evidence="4 5">DSM 11549</strain>
    </source>
</reference>
<dbReference type="SMART" id="SM00267">
    <property type="entry name" value="GGDEF"/>
    <property type="match status" value="1"/>
</dbReference>
<dbReference type="Gene3D" id="3.30.450.20">
    <property type="entry name" value="PAS domain"/>
    <property type="match status" value="1"/>
</dbReference>
<gene>
    <name evidence="4" type="ORF">J2R99_002185</name>
</gene>
<dbReference type="CDD" id="cd01948">
    <property type="entry name" value="EAL"/>
    <property type="match status" value="1"/>
</dbReference>
<dbReference type="PROSITE" id="PS50112">
    <property type="entry name" value="PAS"/>
    <property type="match status" value="1"/>
</dbReference>
<dbReference type="Pfam" id="PF00990">
    <property type="entry name" value="GGDEF"/>
    <property type="match status" value="1"/>
</dbReference>
<dbReference type="InterPro" id="IPR000160">
    <property type="entry name" value="GGDEF_dom"/>
</dbReference>
<feature type="domain" description="EAL" evidence="2">
    <location>
        <begin position="600"/>
        <end position="850"/>
    </location>
</feature>
<dbReference type="InterPro" id="IPR000014">
    <property type="entry name" value="PAS"/>
</dbReference>
<evidence type="ECO:0000259" key="3">
    <source>
        <dbReference type="PROSITE" id="PS50887"/>
    </source>
</evidence>
<dbReference type="PROSITE" id="PS50887">
    <property type="entry name" value="GGDEF"/>
    <property type="match status" value="1"/>
</dbReference>
<dbReference type="CDD" id="cd01949">
    <property type="entry name" value="GGDEF"/>
    <property type="match status" value="1"/>
</dbReference>
<dbReference type="Gene3D" id="3.20.20.450">
    <property type="entry name" value="EAL domain"/>
    <property type="match status" value="1"/>
</dbReference>
<comment type="caution">
    <text evidence="4">The sequence shown here is derived from an EMBL/GenBank/DDBJ whole genome shotgun (WGS) entry which is preliminary data.</text>
</comment>
<dbReference type="NCBIfam" id="TIGR00254">
    <property type="entry name" value="GGDEF"/>
    <property type="match status" value="1"/>
</dbReference>
<evidence type="ECO:0000259" key="2">
    <source>
        <dbReference type="PROSITE" id="PS50883"/>
    </source>
</evidence>
<dbReference type="CDD" id="cd00130">
    <property type="entry name" value="PAS"/>
    <property type="match status" value="1"/>
</dbReference>
<dbReference type="Pfam" id="PF13188">
    <property type="entry name" value="PAS_8"/>
    <property type="match status" value="1"/>
</dbReference>
<protein>
    <submittedName>
        <fullName evidence="4">Diguanylate cyclase (GGDEF)-like protein/PAS domain S-box-containing protein</fullName>
    </submittedName>
</protein>
<accession>A0ABU0C8T3</accession>
<dbReference type="InterPro" id="IPR001633">
    <property type="entry name" value="EAL_dom"/>
</dbReference>
<name>A0ABU0C8T3_9BRAD</name>
<dbReference type="PANTHER" id="PTHR44757:SF2">
    <property type="entry name" value="BIOFILM ARCHITECTURE MAINTENANCE PROTEIN MBAA"/>
    <property type="match status" value="1"/>
</dbReference>
<dbReference type="Proteomes" id="UP001230253">
    <property type="component" value="Unassembled WGS sequence"/>
</dbReference>
<evidence type="ECO:0000259" key="1">
    <source>
        <dbReference type="PROSITE" id="PS50112"/>
    </source>
</evidence>
<organism evidence="4 5">
    <name type="scientific">Rhodopseudomonas julia</name>
    <dbReference type="NCBI Taxonomy" id="200617"/>
    <lineage>
        <taxon>Bacteria</taxon>
        <taxon>Pseudomonadati</taxon>
        <taxon>Pseudomonadota</taxon>
        <taxon>Alphaproteobacteria</taxon>
        <taxon>Hyphomicrobiales</taxon>
        <taxon>Nitrobacteraceae</taxon>
        <taxon>Rhodopseudomonas</taxon>
    </lineage>
</organism>
<proteinExistence type="predicted"/>
<dbReference type="EMBL" id="JAUSUK010000002">
    <property type="protein sequence ID" value="MDQ0326316.1"/>
    <property type="molecule type" value="Genomic_DNA"/>
</dbReference>
<dbReference type="SUPFAM" id="SSF55785">
    <property type="entry name" value="PYP-like sensor domain (PAS domain)"/>
    <property type="match status" value="1"/>
</dbReference>